<dbReference type="Proteomes" id="UP000295507">
    <property type="component" value="Unassembled WGS sequence"/>
</dbReference>
<reference evidence="1 2" key="1">
    <citation type="submission" date="2019-03" db="EMBL/GenBank/DDBJ databases">
        <title>Genomic Encyclopedia of Type Strains, Phase IV (KMG-V): Genome sequencing to study the core and pangenomes of soil and plant-associated prokaryotes.</title>
        <authorList>
            <person name="Whitman W."/>
        </authorList>
    </citation>
    <scope>NUCLEOTIDE SEQUENCE [LARGE SCALE GENOMIC DNA]</scope>
    <source>
        <strain evidence="1 2">IE4868</strain>
    </source>
</reference>
<name>A0A4R3RK61_9HYPH</name>
<accession>A0A4R3RK61</accession>
<dbReference type="EMBL" id="SMBK01000009">
    <property type="protein sequence ID" value="TCU35601.1"/>
    <property type="molecule type" value="Genomic_DNA"/>
</dbReference>
<dbReference type="AlphaFoldDB" id="A0A4R3RK61"/>
<proteinExistence type="predicted"/>
<sequence length="69" mass="7604">MTQKKIPPDPDVVVPNDEPSKAFVRGLVERGEAVPPTRDGKLPPRATHIIVGRTSEGLPIVKRMRFSAF</sequence>
<evidence type="ECO:0000313" key="1">
    <source>
        <dbReference type="EMBL" id="TCU35601.1"/>
    </source>
</evidence>
<gene>
    <name evidence="1" type="ORF">EV129_109196</name>
</gene>
<protein>
    <submittedName>
        <fullName evidence="1">Uncharacterized protein</fullName>
    </submittedName>
</protein>
<organism evidence="1 2">
    <name type="scientific">Rhizobium azibense</name>
    <dbReference type="NCBI Taxonomy" id="1136135"/>
    <lineage>
        <taxon>Bacteria</taxon>
        <taxon>Pseudomonadati</taxon>
        <taxon>Pseudomonadota</taxon>
        <taxon>Alphaproteobacteria</taxon>
        <taxon>Hyphomicrobiales</taxon>
        <taxon>Rhizobiaceae</taxon>
        <taxon>Rhizobium/Agrobacterium group</taxon>
        <taxon>Rhizobium</taxon>
    </lineage>
</organism>
<comment type="caution">
    <text evidence="1">The sequence shown here is derived from an EMBL/GenBank/DDBJ whole genome shotgun (WGS) entry which is preliminary data.</text>
</comment>
<evidence type="ECO:0000313" key="2">
    <source>
        <dbReference type="Proteomes" id="UP000295507"/>
    </source>
</evidence>
<dbReference type="RefSeq" id="WP_132552461.1">
    <property type="nucleotide sequence ID" value="NZ_SMBK01000009.1"/>
</dbReference>